<dbReference type="CDD" id="cd00402">
    <property type="entry name" value="Riboflavin_synthase_like"/>
    <property type="match status" value="1"/>
</dbReference>
<reference evidence="12" key="1">
    <citation type="submission" date="2024-05" db="EMBL/GenBank/DDBJ databases">
        <title>Draft genome assemblies of 36 bacteria isolated from hibernating arctic ground squirrels.</title>
        <authorList>
            <person name="McKee H."/>
            <person name="Mullen L."/>
            <person name="Drown D.M."/>
            <person name="Duddleston K.N."/>
        </authorList>
    </citation>
    <scope>NUCLEOTIDE SEQUENCE</scope>
    <source>
        <strain evidence="12">AR004</strain>
    </source>
</reference>
<dbReference type="SUPFAM" id="SSF63380">
    <property type="entry name" value="Riboflavin synthase domain-like"/>
    <property type="match status" value="2"/>
</dbReference>
<dbReference type="GO" id="GO:0004746">
    <property type="term" value="F:riboflavin synthase activity"/>
    <property type="evidence" value="ECO:0007669"/>
    <property type="project" value="UniProtKB-UniRule"/>
</dbReference>
<dbReference type="PIRSF" id="PIRSF000498">
    <property type="entry name" value="Riboflavin_syn_A"/>
    <property type="match status" value="1"/>
</dbReference>
<feature type="repeat" description="Lumazine-binding" evidence="10">
    <location>
        <begin position="1"/>
        <end position="105"/>
    </location>
</feature>
<dbReference type="InterPro" id="IPR023366">
    <property type="entry name" value="ATP_synth_asu-like_sf"/>
</dbReference>
<dbReference type="PANTHER" id="PTHR21098:SF12">
    <property type="entry name" value="RIBOFLAVIN SYNTHASE"/>
    <property type="match status" value="1"/>
</dbReference>
<evidence type="ECO:0000256" key="3">
    <source>
        <dbReference type="ARBA" id="ARBA00004887"/>
    </source>
</evidence>
<organism evidence="12">
    <name type="scientific">Actinomyces timonensis</name>
    <dbReference type="NCBI Taxonomy" id="1288391"/>
    <lineage>
        <taxon>Bacteria</taxon>
        <taxon>Bacillati</taxon>
        <taxon>Actinomycetota</taxon>
        <taxon>Actinomycetes</taxon>
        <taxon>Actinomycetales</taxon>
        <taxon>Actinomycetaceae</taxon>
        <taxon>Actinomyces</taxon>
    </lineage>
</organism>
<evidence type="ECO:0000313" key="12">
    <source>
        <dbReference type="EMBL" id="XCP82539.1"/>
    </source>
</evidence>
<dbReference type="PROSITE" id="PS51177">
    <property type="entry name" value="LUMAZINE_BIND"/>
    <property type="match status" value="2"/>
</dbReference>
<dbReference type="Pfam" id="PF00677">
    <property type="entry name" value="Lum_binding"/>
    <property type="match status" value="2"/>
</dbReference>
<name>A0AAU8N4U4_9ACTO</name>
<evidence type="ECO:0000256" key="1">
    <source>
        <dbReference type="ARBA" id="ARBA00000968"/>
    </source>
</evidence>
<evidence type="ECO:0000256" key="8">
    <source>
        <dbReference type="ARBA" id="ARBA00022737"/>
    </source>
</evidence>
<comment type="function">
    <text evidence="2">Catalyzes the dismutation of two molecules of 6,7-dimethyl-8-ribityllumazine, resulting in the formation of riboflavin and 5-amino-6-(D-ribitylamino)uracil.</text>
</comment>
<feature type="domain" description="Lumazine-binding" evidence="11">
    <location>
        <begin position="1"/>
        <end position="105"/>
    </location>
</feature>
<dbReference type="Gene3D" id="2.40.30.20">
    <property type="match status" value="2"/>
</dbReference>
<dbReference type="AlphaFoldDB" id="A0AAU8N4U4"/>
<evidence type="ECO:0000256" key="4">
    <source>
        <dbReference type="ARBA" id="ARBA00012827"/>
    </source>
</evidence>
<keyword evidence="6" id="KW-0686">Riboflavin biosynthesis</keyword>
<gene>
    <name evidence="12" type="ORF">ABXS69_01035</name>
</gene>
<dbReference type="EC" id="2.5.1.9" evidence="4 9"/>
<dbReference type="EMBL" id="CP159989">
    <property type="protein sequence ID" value="XCP82539.1"/>
    <property type="molecule type" value="Genomic_DNA"/>
</dbReference>
<feature type="repeat" description="Lumazine-binding" evidence="10">
    <location>
        <begin position="106"/>
        <end position="207"/>
    </location>
</feature>
<comment type="catalytic activity">
    <reaction evidence="1">
        <text>2 6,7-dimethyl-8-(1-D-ribityl)lumazine + H(+) = 5-amino-6-(D-ribitylamino)uracil + riboflavin</text>
        <dbReference type="Rhea" id="RHEA:20772"/>
        <dbReference type="ChEBI" id="CHEBI:15378"/>
        <dbReference type="ChEBI" id="CHEBI:15934"/>
        <dbReference type="ChEBI" id="CHEBI:57986"/>
        <dbReference type="ChEBI" id="CHEBI:58201"/>
        <dbReference type="EC" id="2.5.1.9"/>
    </reaction>
</comment>
<dbReference type="RefSeq" id="WP_366180779.1">
    <property type="nucleotide sequence ID" value="NZ_CP159989.1"/>
</dbReference>
<proteinExistence type="predicted"/>
<evidence type="ECO:0000256" key="9">
    <source>
        <dbReference type="NCBIfam" id="TIGR00187"/>
    </source>
</evidence>
<evidence type="ECO:0000256" key="6">
    <source>
        <dbReference type="ARBA" id="ARBA00022619"/>
    </source>
</evidence>
<evidence type="ECO:0000256" key="10">
    <source>
        <dbReference type="PROSITE-ProRule" id="PRU00524"/>
    </source>
</evidence>
<keyword evidence="8" id="KW-0677">Repeat</keyword>
<dbReference type="InterPro" id="IPR026017">
    <property type="entry name" value="Lumazine-bd_dom"/>
</dbReference>
<dbReference type="NCBIfam" id="NF006767">
    <property type="entry name" value="PRK09289.1"/>
    <property type="match status" value="1"/>
</dbReference>
<protein>
    <recommendedName>
        <fullName evidence="5 9">Riboflavin synthase</fullName>
        <ecNumber evidence="4 9">2.5.1.9</ecNumber>
    </recommendedName>
</protein>
<keyword evidence="7 12" id="KW-0808">Transferase</keyword>
<sequence length="221" mass="22045">MFTGIIAGTGTVLDLAPTDRPGVTRLVIDAGDLIADLPDGGSLAVNGVCLTAIPLAPAASHAAPGAFAADLMGETLQRTALGSLSAGSRVNLERCVPAGGRLDGHIVQGHVDATGTVIAVDEQGGWTLMRVAIPESLAGQVAVKGSIAVDGVSLTVTGVSPADEREPWLEVGLIPATLATTTLGEARVGALVNLETDVVAKYVARLAAVGAARSARTGEAA</sequence>
<dbReference type="GO" id="GO:0009231">
    <property type="term" value="P:riboflavin biosynthetic process"/>
    <property type="evidence" value="ECO:0007669"/>
    <property type="project" value="UniProtKB-KW"/>
</dbReference>
<feature type="domain" description="Lumazine-binding" evidence="11">
    <location>
        <begin position="106"/>
        <end position="207"/>
    </location>
</feature>
<accession>A0AAU8N4U4</accession>
<evidence type="ECO:0000256" key="2">
    <source>
        <dbReference type="ARBA" id="ARBA00002803"/>
    </source>
</evidence>
<evidence type="ECO:0000259" key="11">
    <source>
        <dbReference type="PROSITE" id="PS51177"/>
    </source>
</evidence>
<evidence type="ECO:0000256" key="5">
    <source>
        <dbReference type="ARBA" id="ARBA00013950"/>
    </source>
</evidence>
<comment type="pathway">
    <text evidence="3">Cofactor biosynthesis; riboflavin biosynthesis; riboflavin from 2-hydroxy-3-oxobutyl phosphate and 5-amino-6-(D-ribitylamino)uracil: step 2/2.</text>
</comment>
<dbReference type="InterPro" id="IPR017938">
    <property type="entry name" value="Riboflavin_synthase-like_b-brl"/>
</dbReference>
<dbReference type="PANTHER" id="PTHR21098">
    <property type="entry name" value="RIBOFLAVIN SYNTHASE ALPHA CHAIN"/>
    <property type="match status" value="1"/>
</dbReference>
<evidence type="ECO:0000256" key="7">
    <source>
        <dbReference type="ARBA" id="ARBA00022679"/>
    </source>
</evidence>
<dbReference type="InterPro" id="IPR001783">
    <property type="entry name" value="Lumazine-bd"/>
</dbReference>
<dbReference type="NCBIfam" id="TIGR00187">
    <property type="entry name" value="ribE"/>
    <property type="match status" value="1"/>
</dbReference>